<name>A0A445MV82_9BACT</name>
<evidence type="ECO:0000313" key="1">
    <source>
        <dbReference type="EMBL" id="SPD73261.1"/>
    </source>
</evidence>
<dbReference type="EMBL" id="OJIN01000086">
    <property type="protein sequence ID" value="SPD73261.1"/>
    <property type="molecule type" value="Genomic_DNA"/>
</dbReference>
<dbReference type="AlphaFoldDB" id="A0A445MV82"/>
<organism evidence="1">
    <name type="scientific">uncultured Desulfobacterium sp</name>
    <dbReference type="NCBI Taxonomy" id="201089"/>
    <lineage>
        <taxon>Bacteria</taxon>
        <taxon>Pseudomonadati</taxon>
        <taxon>Thermodesulfobacteriota</taxon>
        <taxon>Desulfobacteria</taxon>
        <taxon>Desulfobacterales</taxon>
        <taxon>Desulfobacteriaceae</taxon>
        <taxon>Desulfobacterium</taxon>
        <taxon>environmental samples</taxon>
    </lineage>
</organism>
<protein>
    <submittedName>
        <fullName evidence="1">Uncharacterized protein</fullName>
    </submittedName>
</protein>
<accession>A0A445MV82</accession>
<reference evidence="1" key="1">
    <citation type="submission" date="2018-01" db="EMBL/GenBank/DDBJ databases">
        <authorList>
            <person name="Regsiter A."/>
            <person name="William W."/>
        </authorList>
    </citation>
    <scope>NUCLEOTIDE SEQUENCE</scope>
    <source>
        <strain evidence="1">TRIP AH-1</strain>
    </source>
</reference>
<proteinExistence type="predicted"/>
<sequence>MILFHLANHWCRYKVPAAKFIVMCRNRIGEYFDKIRQRYREFDWELIEWLYENYHLRD</sequence>
<gene>
    <name evidence="1" type="ORF">PITCH_A1760002</name>
</gene>